<protein>
    <submittedName>
        <fullName evidence="2">Uncharacterized protein</fullName>
    </submittedName>
</protein>
<evidence type="ECO:0000313" key="2">
    <source>
        <dbReference type="EMBL" id="CAI4211735.1"/>
    </source>
</evidence>
<gene>
    <name evidence="2" type="ORF">PPNO1_LOCUS1509</name>
</gene>
<evidence type="ECO:0000313" key="3">
    <source>
        <dbReference type="Proteomes" id="UP000838763"/>
    </source>
</evidence>
<feature type="region of interest" description="Disordered" evidence="1">
    <location>
        <begin position="116"/>
        <end position="148"/>
    </location>
</feature>
<organism evidence="2 3">
    <name type="scientific">Parascedosporium putredinis</name>
    <dbReference type="NCBI Taxonomy" id="1442378"/>
    <lineage>
        <taxon>Eukaryota</taxon>
        <taxon>Fungi</taxon>
        <taxon>Dikarya</taxon>
        <taxon>Ascomycota</taxon>
        <taxon>Pezizomycotina</taxon>
        <taxon>Sordariomycetes</taxon>
        <taxon>Hypocreomycetidae</taxon>
        <taxon>Microascales</taxon>
        <taxon>Microascaceae</taxon>
        <taxon>Parascedosporium</taxon>
    </lineage>
</organism>
<proteinExistence type="predicted"/>
<reference evidence="2" key="1">
    <citation type="submission" date="2022-11" db="EMBL/GenBank/DDBJ databases">
        <authorList>
            <person name="Scott C."/>
            <person name="Bruce N."/>
        </authorList>
    </citation>
    <scope>NUCLEOTIDE SEQUENCE</scope>
</reference>
<feature type="compositionally biased region" description="Low complexity" evidence="1">
    <location>
        <begin position="131"/>
        <end position="148"/>
    </location>
</feature>
<keyword evidence="3" id="KW-1185">Reference proteome</keyword>
<name>A0A9P1M6T6_9PEZI</name>
<comment type="caution">
    <text evidence="2">The sequence shown here is derived from an EMBL/GenBank/DDBJ whole genome shotgun (WGS) entry which is preliminary data.</text>
</comment>
<dbReference type="Proteomes" id="UP000838763">
    <property type="component" value="Unassembled WGS sequence"/>
</dbReference>
<accession>A0A9P1M6T6</accession>
<dbReference type="AlphaFoldDB" id="A0A9P1M6T6"/>
<sequence>MVIDPATRHPSSHSNFSRAGYSVRPYYQITTYTYAYEGNSAPMPPHQIPRFASGPTLAYHQQQFQSHAAQSHAAAHQQPLAANHQQPLAGSHSYIHANAQLNAFQNSANGGLAGVGGLNAGASSTGPVLPSKALASSSSSSTAKRSTR</sequence>
<evidence type="ECO:0000256" key="1">
    <source>
        <dbReference type="SAM" id="MobiDB-lite"/>
    </source>
</evidence>
<dbReference type="OrthoDB" id="1164111at2759"/>
<feature type="region of interest" description="Disordered" evidence="1">
    <location>
        <begin position="59"/>
        <end position="93"/>
    </location>
</feature>
<dbReference type="EMBL" id="CALLCH030000002">
    <property type="protein sequence ID" value="CAI4211735.1"/>
    <property type="molecule type" value="Genomic_DNA"/>
</dbReference>
<feature type="compositionally biased region" description="Low complexity" evidence="1">
    <location>
        <begin position="59"/>
        <end position="89"/>
    </location>
</feature>